<dbReference type="KEGG" id="cvr:CHLNCDRAFT_28813"/>
<evidence type="ECO:0000256" key="3">
    <source>
        <dbReference type="ARBA" id="ARBA00022692"/>
    </source>
</evidence>
<evidence type="ECO:0000256" key="4">
    <source>
        <dbReference type="ARBA" id="ARBA00022989"/>
    </source>
</evidence>
<comment type="similarity">
    <text evidence="2">Belongs to the TMEM19 family.</text>
</comment>
<sequence length="253" mass="24339">VFYLTSSKLTRWRSELKARLEAGHMAGGQRGAAQVLANSALGGCLAVATAWLRADGGPGSPAAAQLTAWAFVAFYACCCADTWSSELGIASSCPPRLITTGSVVPPGTNGGVSSLGTAAAAAGGLLMGACYVAAAGLSAALAAGAGNNSAASGPGACQTGAAADWRLVPLAVAAGVGGSLLDSLLGATLQFSGVDERSGKVVSGMPAAGTPAAAAVRHVSGRDVLSNTGVNVAASLATAALAATAASRLLPPC</sequence>
<proteinExistence type="inferred from homology"/>
<evidence type="ECO:0000256" key="2">
    <source>
        <dbReference type="ARBA" id="ARBA00009012"/>
    </source>
</evidence>
<dbReference type="AlphaFoldDB" id="E1ZTZ6"/>
<dbReference type="GeneID" id="17350130"/>
<dbReference type="Proteomes" id="UP000008141">
    <property type="component" value="Unassembled WGS sequence"/>
</dbReference>
<evidence type="ECO:0000313" key="6">
    <source>
        <dbReference type="EMBL" id="EFN50696.1"/>
    </source>
</evidence>
<reference evidence="6 7" key="1">
    <citation type="journal article" date="2010" name="Plant Cell">
        <title>The Chlorella variabilis NC64A genome reveals adaptation to photosymbiosis, coevolution with viruses, and cryptic sex.</title>
        <authorList>
            <person name="Blanc G."/>
            <person name="Duncan G."/>
            <person name="Agarkova I."/>
            <person name="Borodovsky M."/>
            <person name="Gurnon J."/>
            <person name="Kuo A."/>
            <person name="Lindquist E."/>
            <person name="Lucas S."/>
            <person name="Pangilinan J."/>
            <person name="Polle J."/>
            <person name="Salamov A."/>
            <person name="Terry A."/>
            <person name="Yamada T."/>
            <person name="Dunigan D.D."/>
            <person name="Grigoriev I.V."/>
            <person name="Claverie J.M."/>
            <person name="Van Etten J.L."/>
        </authorList>
    </citation>
    <scope>NUCLEOTIDE SEQUENCE [LARGE SCALE GENOMIC DNA]</scope>
    <source>
        <strain evidence="6 7">NC64A</strain>
    </source>
</reference>
<gene>
    <name evidence="6" type="ORF">CHLNCDRAFT_28813</name>
</gene>
<dbReference type="STRING" id="554065.E1ZTZ6"/>
<dbReference type="EMBL" id="GL433877">
    <property type="protein sequence ID" value="EFN50696.1"/>
    <property type="molecule type" value="Genomic_DNA"/>
</dbReference>
<dbReference type="FunCoup" id="E1ZTZ6">
    <property type="interactions" value="841"/>
</dbReference>
<comment type="subcellular location">
    <subcellularLocation>
        <location evidence="1">Membrane</location>
        <topology evidence="1">Multi-pass membrane protein</topology>
    </subcellularLocation>
</comment>
<evidence type="ECO:0000256" key="5">
    <source>
        <dbReference type="ARBA" id="ARBA00023136"/>
    </source>
</evidence>
<evidence type="ECO:0008006" key="8">
    <source>
        <dbReference type="Google" id="ProtNLM"/>
    </source>
</evidence>
<dbReference type="Pfam" id="PF01940">
    <property type="entry name" value="DUF92"/>
    <property type="match status" value="1"/>
</dbReference>
<keyword evidence="3" id="KW-0812">Transmembrane</keyword>
<keyword evidence="5" id="KW-0472">Membrane</keyword>
<dbReference type="PANTHER" id="PTHR13353">
    <property type="entry name" value="TRANSMEMBRANE PROTEIN 19"/>
    <property type="match status" value="1"/>
</dbReference>
<dbReference type="RefSeq" id="XP_005842808.1">
    <property type="nucleotide sequence ID" value="XM_005842746.1"/>
</dbReference>
<name>E1ZTZ6_CHLVA</name>
<accession>E1ZTZ6</accession>
<evidence type="ECO:0000313" key="7">
    <source>
        <dbReference type="Proteomes" id="UP000008141"/>
    </source>
</evidence>
<dbReference type="GO" id="GO:0016020">
    <property type="term" value="C:membrane"/>
    <property type="evidence" value="ECO:0007669"/>
    <property type="project" value="UniProtKB-SubCell"/>
</dbReference>
<keyword evidence="4" id="KW-1133">Transmembrane helix</keyword>
<dbReference type="OrthoDB" id="30881at2759"/>
<dbReference type="OMA" id="MSSFACC"/>
<dbReference type="InParanoid" id="E1ZTZ6"/>
<dbReference type="InterPro" id="IPR002794">
    <property type="entry name" value="DUF92_TMEM19"/>
</dbReference>
<evidence type="ECO:0000256" key="1">
    <source>
        <dbReference type="ARBA" id="ARBA00004141"/>
    </source>
</evidence>
<keyword evidence="7" id="KW-1185">Reference proteome</keyword>
<dbReference type="PANTHER" id="PTHR13353:SF14">
    <property type="entry name" value="PROTEIN PGR"/>
    <property type="match status" value="1"/>
</dbReference>
<dbReference type="eggNOG" id="KOG4491">
    <property type="taxonomic scope" value="Eukaryota"/>
</dbReference>
<organism evidence="7">
    <name type="scientific">Chlorella variabilis</name>
    <name type="common">Green alga</name>
    <dbReference type="NCBI Taxonomy" id="554065"/>
    <lineage>
        <taxon>Eukaryota</taxon>
        <taxon>Viridiplantae</taxon>
        <taxon>Chlorophyta</taxon>
        <taxon>core chlorophytes</taxon>
        <taxon>Trebouxiophyceae</taxon>
        <taxon>Chlorellales</taxon>
        <taxon>Chlorellaceae</taxon>
        <taxon>Chlorella clade</taxon>
        <taxon>Chlorella</taxon>
    </lineage>
</organism>
<feature type="non-terminal residue" evidence="6">
    <location>
        <position position="1"/>
    </location>
</feature>
<protein>
    <recommendedName>
        <fullName evidence="8">Transmembrane protein 19</fullName>
    </recommendedName>
</protein>